<dbReference type="OrthoDB" id="6399948at2"/>
<keyword evidence="4" id="KW-0472">Membrane</keyword>
<comment type="subcellular location">
    <subcellularLocation>
        <location evidence="1">Membrane</location>
        <topology evidence="1">Multi-pass membrane protein</topology>
    </subcellularLocation>
</comment>
<dbReference type="PANTHER" id="PTHR12745">
    <property type="entry name" value="SUPPRESSION OF TUMORIGENICITY 7"/>
    <property type="match status" value="1"/>
</dbReference>
<organism evidence="7 8">
    <name type="scientific">Roseospira marina</name>
    <dbReference type="NCBI Taxonomy" id="140057"/>
    <lineage>
        <taxon>Bacteria</taxon>
        <taxon>Pseudomonadati</taxon>
        <taxon>Pseudomonadota</taxon>
        <taxon>Alphaproteobacteria</taxon>
        <taxon>Rhodospirillales</taxon>
        <taxon>Rhodospirillaceae</taxon>
        <taxon>Roseospira</taxon>
    </lineage>
</organism>
<keyword evidence="8" id="KW-1185">Reference proteome</keyword>
<name>A0A5M6I7D7_9PROT</name>
<dbReference type="Proteomes" id="UP000324065">
    <property type="component" value="Unassembled WGS sequence"/>
</dbReference>
<evidence type="ECO:0000256" key="3">
    <source>
        <dbReference type="ARBA" id="ARBA00022989"/>
    </source>
</evidence>
<dbReference type="PROSITE" id="PS50005">
    <property type="entry name" value="TPR"/>
    <property type="match status" value="1"/>
</dbReference>
<feature type="repeat" description="TPR" evidence="5">
    <location>
        <begin position="177"/>
        <end position="210"/>
    </location>
</feature>
<dbReference type="Pfam" id="PF04184">
    <property type="entry name" value="ST7"/>
    <property type="match status" value="1"/>
</dbReference>
<sequence>MGPPSQCECCSVSEGRARVPVSKNRRKDGTKAPKPAPRKRRKAETSPAPLPEDLPPRVAMEKMMANLQRSLLADDLLGEAEADPLHAAQDIMYDAWECGTKRERVALAKQALGISDLCANAWLLLAEEEAKGVVERRAALERAVAAGEEAVRHVLGEEAFEEEEGHFWGILETRPYMRARAALAECLWEMGDRDEAVAHWRDMLRLCPNDNMGLRHVLAPKLLHLNLFEATRELLDEYEEPDFAEWGYTDALLKYKQGGATSVANKALVAAIKNNPHVPAYLLGEKHLPNQTPPHYALGSKDEAVLYVLSSGETWTSTKGALTWLSETAKNTL</sequence>
<accession>A0A5M6I7D7</accession>
<keyword evidence="3" id="KW-1133">Transmembrane helix</keyword>
<evidence type="ECO:0000313" key="7">
    <source>
        <dbReference type="EMBL" id="KAA5604022.1"/>
    </source>
</evidence>
<evidence type="ECO:0000256" key="4">
    <source>
        <dbReference type="ARBA" id="ARBA00023136"/>
    </source>
</evidence>
<dbReference type="SUPFAM" id="SSF48452">
    <property type="entry name" value="TPR-like"/>
    <property type="match status" value="1"/>
</dbReference>
<dbReference type="InterPro" id="IPR019734">
    <property type="entry name" value="TPR_rpt"/>
</dbReference>
<dbReference type="PANTHER" id="PTHR12745:SF14">
    <property type="entry name" value="SUPPRESSOR OF TUMORIGENICITY 7 PROTEIN-LIKE ISOFORM X1"/>
    <property type="match status" value="1"/>
</dbReference>
<evidence type="ECO:0000256" key="6">
    <source>
        <dbReference type="SAM" id="MobiDB-lite"/>
    </source>
</evidence>
<proteinExistence type="predicted"/>
<dbReference type="InterPro" id="IPR007311">
    <property type="entry name" value="ST7"/>
</dbReference>
<dbReference type="Gene3D" id="1.25.40.10">
    <property type="entry name" value="Tetratricopeptide repeat domain"/>
    <property type="match status" value="1"/>
</dbReference>
<keyword evidence="5" id="KW-0802">TPR repeat</keyword>
<protein>
    <submittedName>
        <fullName evidence="7">Uncharacterized protein</fullName>
    </submittedName>
</protein>
<evidence type="ECO:0000313" key="8">
    <source>
        <dbReference type="Proteomes" id="UP000324065"/>
    </source>
</evidence>
<evidence type="ECO:0000256" key="2">
    <source>
        <dbReference type="ARBA" id="ARBA00022692"/>
    </source>
</evidence>
<dbReference type="GO" id="GO:0016020">
    <property type="term" value="C:membrane"/>
    <property type="evidence" value="ECO:0007669"/>
    <property type="project" value="UniProtKB-SubCell"/>
</dbReference>
<reference evidence="7 8" key="1">
    <citation type="submission" date="2019-09" db="EMBL/GenBank/DDBJ databases">
        <title>Genome sequence of Roseospira marina, one of the more divergent members of the non-sulfur purple photosynthetic bacterial family, the Rhodospirillaceae.</title>
        <authorList>
            <person name="Meyer T."/>
            <person name="Kyndt J."/>
        </authorList>
    </citation>
    <scope>NUCLEOTIDE SEQUENCE [LARGE SCALE GENOMIC DNA]</scope>
    <source>
        <strain evidence="7 8">DSM 15113</strain>
    </source>
</reference>
<dbReference type="EMBL" id="VWPJ01000025">
    <property type="protein sequence ID" value="KAA5604022.1"/>
    <property type="molecule type" value="Genomic_DNA"/>
</dbReference>
<dbReference type="InterPro" id="IPR011990">
    <property type="entry name" value="TPR-like_helical_dom_sf"/>
</dbReference>
<comment type="caution">
    <text evidence="7">The sequence shown here is derived from an EMBL/GenBank/DDBJ whole genome shotgun (WGS) entry which is preliminary data.</text>
</comment>
<dbReference type="AlphaFoldDB" id="A0A5M6I7D7"/>
<gene>
    <name evidence="7" type="ORF">F1188_18155</name>
</gene>
<evidence type="ECO:0000256" key="1">
    <source>
        <dbReference type="ARBA" id="ARBA00004141"/>
    </source>
</evidence>
<evidence type="ECO:0000256" key="5">
    <source>
        <dbReference type="PROSITE-ProRule" id="PRU00339"/>
    </source>
</evidence>
<feature type="region of interest" description="Disordered" evidence="6">
    <location>
        <begin position="1"/>
        <end position="55"/>
    </location>
</feature>
<keyword evidence="2" id="KW-0812">Transmembrane</keyword>